<comment type="caution">
    <text evidence="1">The sequence shown here is derived from an EMBL/GenBank/DDBJ whole genome shotgun (WGS) entry which is preliminary data.</text>
</comment>
<protein>
    <submittedName>
        <fullName evidence="1">Uncharacterized protein</fullName>
    </submittedName>
</protein>
<gene>
    <name evidence="1" type="ORF">QR680_014055</name>
</gene>
<accession>A0AA39I7J5</accession>
<sequence length="73" mass="8612">MEVFKIEAKLSGEKEGELWMDVVNQYRMKKGLRLSNAWVRDERTKSGLWKNHSPHLKNLVPSVWFALLLSAQW</sequence>
<evidence type="ECO:0000313" key="2">
    <source>
        <dbReference type="Proteomes" id="UP001175271"/>
    </source>
</evidence>
<dbReference type="AlphaFoldDB" id="A0AA39I7J5"/>
<proteinExistence type="predicted"/>
<name>A0AA39I7J5_9BILA</name>
<dbReference type="Proteomes" id="UP001175271">
    <property type="component" value="Unassembled WGS sequence"/>
</dbReference>
<reference evidence="1" key="1">
    <citation type="submission" date="2023-06" db="EMBL/GenBank/DDBJ databases">
        <title>Genomic analysis of the entomopathogenic nematode Steinernema hermaphroditum.</title>
        <authorList>
            <person name="Schwarz E.M."/>
            <person name="Heppert J.K."/>
            <person name="Baniya A."/>
            <person name="Schwartz H.T."/>
            <person name="Tan C.-H."/>
            <person name="Antoshechkin I."/>
            <person name="Sternberg P.W."/>
            <person name="Goodrich-Blair H."/>
            <person name="Dillman A.R."/>
        </authorList>
    </citation>
    <scope>NUCLEOTIDE SEQUENCE</scope>
    <source>
        <strain evidence="1">PS9179</strain>
        <tissue evidence="1">Whole animal</tissue>
    </source>
</reference>
<dbReference type="EMBL" id="JAUCMV010000002">
    <property type="protein sequence ID" value="KAK0419275.1"/>
    <property type="molecule type" value="Genomic_DNA"/>
</dbReference>
<keyword evidence="2" id="KW-1185">Reference proteome</keyword>
<evidence type="ECO:0000313" key="1">
    <source>
        <dbReference type="EMBL" id="KAK0419275.1"/>
    </source>
</evidence>
<organism evidence="1 2">
    <name type="scientific">Steinernema hermaphroditum</name>
    <dbReference type="NCBI Taxonomy" id="289476"/>
    <lineage>
        <taxon>Eukaryota</taxon>
        <taxon>Metazoa</taxon>
        <taxon>Ecdysozoa</taxon>
        <taxon>Nematoda</taxon>
        <taxon>Chromadorea</taxon>
        <taxon>Rhabditida</taxon>
        <taxon>Tylenchina</taxon>
        <taxon>Panagrolaimomorpha</taxon>
        <taxon>Strongyloidoidea</taxon>
        <taxon>Steinernematidae</taxon>
        <taxon>Steinernema</taxon>
    </lineage>
</organism>